<dbReference type="PANTHER" id="PTHR12526:SF630">
    <property type="entry name" value="GLYCOSYLTRANSFERASE"/>
    <property type="match status" value="1"/>
</dbReference>
<feature type="domain" description="Glycosyltransferase subfamily 4-like N-terminal" evidence="2">
    <location>
        <begin position="12"/>
        <end position="170"/>
    </location>
</feature>
<protein>
    <submittedName>
        <fullName evidence="3">Glycosyltransferase</fullName>
        <ecNumber evidence="3">2.4.-.-</ecNumber>
    </submittedName>
</protein>
<evidence type="ECO:0000313" key="4">
    <source>
        <dbReference type="Proteomes" id="UP000830198"/>
    </source>
</evidence>
<sequence>MKIAYIITTLGYGGAEKMCMDLCNEVATYPDCEVYLISLFDHTSAQRSLSELNRKITFITAGKKPGIDISTFSRLDKILSDIKPDVVHTMLTGLFYGAKYIWKNRNNPNIRFIHTVHNVAKEDVHYALNYVQGLLLRKVNIVTVALTQEIKDTIREYYKISDAHVIFNGVPAPVLSEKLKEAGDEIGQYKKDEHTRVFINLGRIHPQKNQQMLVQVFKRLEEKNVVALILGDCTEQNKPLLEKLTAAAGKNVHILGRRSNPLDYIYHSDVFAMTSVFEGLPIALLEALSLGKVSICTRVGGIPSVVENGVNGILTDVDEEAYYQAVLEYLQMKDDTIKEIQRKAKETFEQKFTMASCARAYMQLYTKQ</sequence>
<dbReference type="InterPro" id="IPR001296">
    <property type="entry name" value="Glyco_trans_1"/>
</dbReference>
<dbReference type="RefSeq" id="WP_247812910.1">
    <property type="nucleotide sequence ID" value="NZ_CP095855.1"/>
</dbReference>
<dbReference type="Proteomes" id="UP000830198">
    <property type="component" value="Chromosome"/>
</dbReference>
<dbReference type="GO" id="GO:0016757">
    <property type="term" value="F:glycosyltransferase activity"/>
    <property type="evidence" value="ECO:0007669"/>
    <property type="project" value="UniProtKB-KW"/>
</dbReference>
<dbReference type="InterPro" id="IPR028098">
    <property type="entry name" value="Glyco_trans_4-like_N"/>
</dbReference>
<dbReference type="Pfam" id="PF13439">
    <property type="entry name" value="Glyco_transf_4"/>
    <property type="match status" value="1"/>
</dbReference>
<dbReference type="Gene3D" id="3.40.50.2000">
    <property type="entry name" value="Glycogen Phosphorylase B"/>
    <property type="match status" value="2"/>
</dbReference>
<gene>
    <name evidence="3" type="ORF">MYF79_05470</name>
</gene>
<dbReference type="PANTHER" id="PTHR12526">
    <property type="entry name" value="GLYCOSYLTRANSFERASE"/>
    <property type="match status" value="1"/>
</dbReference>
<keyword evidence="3" id="KW-0808">Transferase</keyword>
<keyword evidence="3" id="KW-0328">Glycosyltransferase</keyword>
<proteinExistence type="predicted"/>
<dbReference type="EMBL" id="CP095855">
    <property type="protein sequence ID" value="UPK70746.1"/>
    <property type="molecule type" value="Genomic_DNA"/>
</dbReference>
<evidence type="ECO:0000313" key="3">
    <source>
        <dbReference type="EMBL" id="UPK70746.1"/>
    </source>
</evidence>
<accession>A0ABY4I3S7</accession>
<feature type="domain" description="Glycosyl transferase family 1" evidence="1">
    <location>
        <begin position="187"/>
        <end position="345"/>
    </location>
</feature>
<keyword evidence="4" id="KW-1185">Reference proteome</keyword>
<dbReference type="SUPFAM" id="SSF53756">
    <property type="entry name" value="UDP-Glycosyltransferase/glycogen phosphorylase"/>
    <property type="match status" value="1"/>
</dbReference>
<reference evidence="3 4" key="1">
    <citation type="submission" date="2022-04" db="EMBL/GenBank/DDBJ databases">
        <title>The arsenic-methylating capacity of Chitinophaga filiformis YT5 during chitin decomposition.</title>
        <authorList>
            <person name="Chen G."/>
            <person name="Liang Y."/>
        </authorList>
    </citation>
    <scope>NUCLEOTIDE SEQUENCE [LARGE SCALE GENOMIC DNA]</scope>
    <source>
        <strain evidence="3 4">YT5</strain>
    </source>
</reference>
<organism evidence="3 4">
    <name type="scientific">Chitinophaga filiformis</name>
    <name type="common">Myxococcus filiformis</name>
    <name type="synonym">Flexibacter filiformis</name>
    <dbReference type="NCBI Taxonomy" id="104663"/>
    <lineage>
        <taxon>Bacteria</taxon>
        <taxon>Pseudomonadati</taxon>
        <taxon>Bacteroidota</taxon>
        <taxon>Chitinophagia</taxon>
        <taxon>Chitinophagales</taxon>
        <taxon>Chitinophagaceae</taxon>
        <taxon>Chitinophaga</taxon>
    </lineage>
</organism>
<evidence type="ECO:0000259" key="1">
    <source>
        <dbReference type="Pfam" id="PF00534"/>
    </source>
</evidence>
<evidence type="ECO:0000259" key="2">
    <source>
        <dbReference type="Pfam" id="PF13439"/>
    </source>
</evidence>
<name>A0ABY4I3S7_CHIFI</name>
<dbReference type="Pfam" id="PF00534">
    <property type="entry name" value="Glycos_transf_1"/>
    <property type="match status" value="1"/>
</dbReference>
<dbReference type="EC" id="2.4.-.-" evidence="3"/>